<evidence type="ECO:0000313" key="2">
    <source>
        <dbReference type="Proteomes" id="UP001165064"/>
    </source>
</evidence>
<dbReference type="Proteomes" id="UP001165064">
    <property type="component" value="Unassembled WGS sequence"/>
</dbReference>
<gene>
    <name evidence="1" type="ORF">Amon02_001318300</name>
</gene>
<comment type="caution">
    <text evidence="1">The sequence shown here is derived from an EMBL/GenBank/DDBJ whole genome shotgun (WGS) entry which is preliminary data.</text>
</comment>
<name>A0ACB5UBT7_AMBMO</name>
<dbReference type="EMBL" id="BSXS01016757">
    <property type="protein sequence ID" value="GMF08182.1"/>
    <property type="molecule type" value="Genomic_DNA"/>
</dbReference>
<keyword evidence="2" id="KW-1185">Reference proteome</keyword>
<accession>A0ACB5UBT7</accession>
<proteinExistence type="predicted"/>
<protein>
    <submittedName>
        <fullName evidence="1">Unnamed protein product</fullName>
    </submittedName>
</protein>
<organism evidence="1 2">
    <name type="scientific">Ambrosiozyma monospora</name>
    <name type="common">Yeast</name>
    <name type="synonym">Endomycopsis monosporus</name>
    <dbReference type="NCBI Taxonomy" id="43982"/>
    <lineage>
        <taxon>Eukaryota</taxon>
        <taxon>Fungi</taxon>
        <taxon>Dikarya</taxon>
        <taxon>Ascomycota</taxon>
        <taxon>Saccharomycotina</taxon>
        <taxon>Pichiomycetes</taxon>
        <taxon>Pichiales</taxon>
        <taxon>Pichiaceae</taxon>
        <taxon>Ambrosiozyma</taxon>
    </lineage>
</organism>
<reference evidence="1" key="1">
    <citation type="submission" date="2023-04" db="EMBL/GenBank/DDBJ databases">
        <title>Ambrosiozyma monospora NBRC 10751.</title>
        <authorList>
            <person name="Ichikawa N."/>
            <person name="Sato H."/>
            <person name="Tonouchi N."/>
        </authorList>
    </citation>
    <scope>NUCLEOTIDE SEQUENCE</scope>
    <source>
        <strain evidence="1">NBRC 10751</strain>
    </source>
</reference>
<evidence type="ECO:0000313" key="1">
    <source>
        <dbReference type="EMBL" id="GMF08182.1"/>
    </source>
</evidence>
<sequence length="221" mass="24856">MEDAYSNKVDMWSIGCLVFVILTAHLPFSGSTQQALFKNIMSGNFHESLLKENDVSIEGRDFISRLLETDVSLRLNAKQALSHPWIREMTPTDSQVSLSQSQSYQERMSQVHSQRQQQIIKQIKHEFLNDNNKSADFKIPQLPKPSQKPHDPTENSSPAASSILDRTNPVIPTSSSIIEPLSKISMHSPKTPTTEETNAAPPGTFLTLNLLTEHLELHDIR</sequence>